<accession>A0A1B7MDK1</accession>
<sequence length="92" mass="9635">MSPLLAPPVDTLAAPSPLPSPLAHVHSLPVPGPLDGPFYGETIPIVLWPTSLNGISGLIHLAMHILSIVPNSAATERIFSQFGVIHTKITST</sequence>
<proteinExistence type="predicted"/>
<evidence type="ECO:0000313" key="1">
    <source>
        <dbReference type="EMBL" id="OAX30679.1"/>
    </source>
</evidence>
<protein>
    <recommendedName>
        <fullName evidence="3">HAT C-terminal dimerisation domain-containing protein</fullName>
    </recommendedName>
</protein>
<gene>
    <name evidence="1" type="ORF">K503DRAFT_806888</name>
</gene>
<dbReference type="AlphaFoldDB" id="A0A1B7MDK1"/>
<dbReference type="Proteomes" id="UP000092154">
    <property type="component" value="Unassembled WGS sequence"/>
</dbReference>
<evidence type="ECO:0008006" key="3">
    <source>
        <dbReference type="Google" id="ProtNLM"/>
    </source>
</evidence>
<name>A0A1B7MDK1_9AGAM</name>
<reference evidence="1 2" key="1">
    <citation type="submission" date="2016-06" db="EMBL/GenBank/DDBJ databases">
        <title>Comparative genomics of the ectomycorrhizal sister species Rhizopogon vinicolor and Rhizopogon vesiculosus (Basidiomycota: Boletales) reveals a divergence of the mating type B locus.</title>
        <authorList>
            <consortium name="DOE Joint Genome Institute"/>
            <person name="Mujic A.B."/>
            <person name="Kuo A."/>
            <person name="Tritt A."/>
            <person name="Lipzen A."/>
            <person name="Chen C."/>
            <person name="Johnson J."/>
            <person name="Sharma A."/>
            <person name="Barry K."/>
            <person name="Grigoriev I.V."/>
            <person name="Spatafora J.W."/>
        </authorList>
    </citation>
    <scope>NUCLEOTIDE SEQUENCE [LARGE SCALE GENOMIC DNA]</scope>
    <source>
        <strain evidence="1 2">AM-OR11-026</strain>
    </source>
</reference>
<dbReference type="InParanoid" id="A0A1B7MDK1"/>
<keyword evidence="2" id="KW-1185">Reference proteome</keyword>
<dbReference type="OrthoDB" id="2689137at2759"/>
<evidence type="ECO:0000313" key="2">
    <source>
        <dbReference type="Proteomes" id="UP000092154"/>
    </source>
</evidence>
<dbReference type="EMBL" id="KV450085">
    <property type="protein sequence ID" value="OAX30679.1"/>
    <property type="molecule type" value="Genomic_DNA"/>
</dbReference>
<organism evidence="1 2">
    <name type="scientific">Rhizopogon vinicolor AM-OR11-026</name>
    <dbReference type="NCBI Taxonomy" id="1314800"/>
    <lineage>
        <taxon>Eukaryota</taxon>
        <taxon>Fungi</taxon>
        <taxon>Dikarya</taxon>
        <taxon>Basidiomycota</taxon>
        <taxon>Agaricomycotina</taxon>
        <taxon>Agaricomycetes</taxon>
        <taxon>Agaricomycetidae</taxon>
        <taxon>Boletales</taxon>
        <taxon>Suillineae</taxon>
        <taxon>Rhizopogonaceae</taxon>
        <taxon>Rhizopogon</taxon>
    </lineage>
</organism>